<proteinExistence type="predicted"/>
<dbReference type="Gene3D" id="2.60.120.10">
    <property type="entry name" value="Jelly Rolls"/>
    <property type="match status" value="1"/>
</dbReference>
<dbReference type="InterPro" id="IPR014710">
    <property type="entry name" value="RmlC-like_jellyroll"/>
</dbReference>
<organism evidence="3">
    <name type="scientific">Chaetoceros debilis</name>
    <dbReference type="NCBI Taxonomy" id="122233"/>
    <lineage>
        <taxon>Eukaryota</taxon>
        <taxon>Sar</taxon>
        <taxon>Stramenopiles</taxon>
        <taxon>Ochrophyta</taxon>
        <taxon>Bacillariophyta</taxon>
        <taxon>Coscinodiscophyceae</taxon>
        <taxon>Chaetocerotophycidae</taxon>
        <taxon>Chaetocerotales</taxon>
        <taxon>Chaetocerotaceae</taxon>
        <taxon>Chaetoceros</taxon>
    </lineage>
</organism>
<dbReference type="SUPFAM" id="SSF51182">
    <property type="entry name" value="RmlC-like cupins"/>
    <property type="match status" value="1"/>
</dbReference>
<name>A0A7S3Q8Q0_9STRA</name>
<feature type="region of interest" description="Disordered" evidence="1">
    <location>
        <begin position="170"/>
        <end position="195"/>
    </location>
</feature>
<dbReference type="PANTHER" id="PTHR33271:SF22">
    <property type="entry name" value="OS04G0445200 PROTEIN"/>
    <property type="match status" value="1"/>
</dbReference>
<protein>
    <recommendedName>
        <fullName evidence="2">(S)-ureidoglycine aminohydrolase cupin domain-containing protein</fullName>
    </recommendedName>
</protein>
<dbReference type="AlphaFoldDB" id="A0A7S3Q8Q0"/>
<dbReference type="InterPro" id="IPR011051">
    <property type="entry name" value="RmlC_Cupin_sf"/>
</dbReference>
<accession>A0A7S3Q8Q0</accession>
<gene>
    <name evidence="3" type="ORF">CDEB00056_LOCUS14419</name>
</gene>
<sequence>MDSLITVIPESEVTAAYKKAAKEWTKWDSKNRKSFPYNYTAEERVLVLEGSATLTPSDGTDPVTIEAGNAVTFHKGFKCKWKITKRMKKYYTVIIAADDGEDDLDLPAIICDICSDAAGCVEESYFVAKDEIDICPKCYAKEKDKYPDAEHQKGGEAWVLVEPVSIPAPASEKAAAGKKKKKATTGPAKKKQKKK</sequence>
<dbReference type="InterPro" id="IPR008579">
    <property type="entry name" value="UGlyAH_Cupin_dom"/>
</dbReference>
<feature type="compositionally biased region" description="Basic residues" evidence="1">
    <location>
        <begin position="176"/>
        <end position="195"/>
    </location>
</feature>
<dbReference type="PANTHER" id="PTHR33271">
    <property type="entry name" value="OS04G0445200 PROTEIN"/>
    <property type="match status" value="1"/>
</dbReference>
<feature type="domain" description="(S)-ureidoglycine aminohydrolase cupin" evidence="2">
    <location>
        <begin position="21"/>
        <end position="91"/>
    </location>
</feature>
<evidence type="ECO:0000313" key="3">
    <source>
        <dbReference type="EMBL" id="CAE0469566.1"/>
    </source>
</evidence>
<evidence type="ECO:0000256" key="1">
    <source>
        <dbReference type="SAM" id="MobiDB-lite"/>
    </source>
</evidence>
<evidence type="ECO:0000259" key="2">
    <source>
        <dbReference type="Pfam" id="PF05899"/>
    </source>
</evidence>
<dbReference type="Pfam" id="PF05899">
    <property type="entry name" value="Cupin_3"/>
    <property type="match status" value="1"/>
</dbReference>
<dbReference type="EMBL" id="HBIO01018747">
    <property type="protein sequence ID" value="CAE0469566.1"/>
    <property type="molecule type" value="Transcribed_RNA"/>
</dbReference>
<reference evidence="3" key="1">
    <citation type="submission" date="2021-01" db="EMBL/GenBank/DDBJ databases">
        <authorList>
            <person name="Corre E."/>
            <person name="Pelletier E."/>
            <person name="Niang G."/>
            <person name="Scheremetjew M."/>
            <person name="Finn R."/>
            <person name="Kale V."/>
            <person name="Holt S."/>
            <person name="Cochrane G."/>
            <person name="Meng A."/>
            <person name="Brown T."/>
            <person name="Cohen L."/>
        </authorList>
    </citation>
    <scope>NUCLEOTIDE SEQUENCE</scope>
    <source>
        <strain evidence="3">MM31A-1</strain>
    </source>
</reference>